<proteinExistence type="predicted"/>
<feature type="compositionally biased region" description="Low complexity" evidence="1">
    <location>
        <begin position="42"/>
        <end position="54"/>
    </location>
</feature>
<dbReference type="Proteomes" id="UP001174909">
    <property type="component" value="Unassembled WGS sequence"/>
</dbReference>
<dbReference type="EMBL" id="CASHTH010001424">
    <property type="protein sequence ID" value="CAI8015138.1"/>
    <property type="molecule type" value="Genomic_DNA"/>
</dbReference>
<evidence type="ECO:0000259" key="2">
    <source>
        <dbReference type="Pfam" id="PF22589"/>
    </source>
</evidence>
<feature type="domain" description="Sperm microtubule inner protein 1 C-terminal" evidence="2">
    <location>
        <begin position="75"/>
        <end position="186"/>
    </location>
</feature>
<feature type="region of interest" description="Disordered" evidence="1">
    <location>
        <begin position="39"/>
        <end position="110"/>
    </location>
</feature>
<evidence type="ECO:0000313" key="3">
    <source>
        <dbReference type="EMBL" id="CAI8015138.1"/>
    </source>
</evidence>
<comment type="caution">
    <text evidence="3">The sequence shown here is derived from an EMBL/GenBank/DDBJ whole genome shotgun (WGS) entry which is preliminary data.</text>
</comment>
<feature type="compositionally biased region" description="Basic and acidic residues" evidence="1">
    <location>
        <begin position="66"/>
        <end position="80"/>
    </location>
</feature>
<keyword evidence="4" id="KW-1185">Reference proteome</keyword>
<reference evidence="3" key="1">
    <citation type="submission" date="2023-03" db="EMBL/GenBank/DDBJ databases">
        <authorList>
            <person name="Steffen K."/>
            <person name="Cardenas P."/>
        </authorList>
    </citation>
    <scope>NUCLEOTIDE SEQUENCE</scope>
</reference>
<sequence>MAKCMDTQLQNFWKESISREAALRFSWHQRYSKMFSLGDESAAGTPFKPTAAAKPARHSGVPDGKAVTERIRRLESEKRGRGAAGPAKTSDGSDTTISEESAGPDMRPPTAGTRTLLYSGISAHGDGRNAYLRKRKMLTPEEKYEFPILSSCQYGWKIREFGGQSKPSPHARVCVIKDSFYRNSGIILG</sequence>
<dbReference type="Pfam" id="PF22589">
    <property type="entry name" value="SPMIP1"/>
    <property type="match status" value="1"/>
</dbReference>
<name>A0AA35RQP1_GEOBA</name>
<feature type="compositionally biased region" description="Polar residues" evidence="1">
    <location>
        <begin position="90"/>
        <end position="99"/>
    </location>
</feature>
<dbReference type="PANTHER" id="PTHR35826">
    <property type="entry name" value="PROTEIN ATP6V1FNB-LIKE"/>
    <property type="match status" value="1"/>
</dbReference>
<gene>
    <name evidence="3" type="ORF">GBAR_LOCUS9424</name>
</gene>
<accession>A0AA35RQP1</accession>
<dbReference type="InterPro" id="IPR054323">
    <property type="entry name" value="SPMIP1_C"/>
</dbReference>
<protein>
    <submittedName>
        <fullName evidence="3">Protein ATP6V1FNB</fullName>
    </submittedName>
</protein>
<organism evidence="3 4">
    <name type="scientific">Geodia barretti</name>
    <name type="common">Barrett's horny sponge</name>
    <dbReference type="NCBI Taxonomy" id="519541"/>
    <lineage>
        <taxon>Eukaryota</taxon>
        <taxon>Metazoa</taxon>
        <taxon>Porifera</taxon>
        <taxon>Demospongiae</taxon>
        <taxon>Heteroscleromorpha</taxon>
        <taxon>Tetractinellida</taxon>
        <taxon>Astrophorina</taxon>
        <taxon>Geodiidae</taxon>
        <taxon>Geodia</taxon>
    </lineage>
</organism>
<dbReference type="AlphaFoldDB" id="A0AA35RQP1"/>
<evidence type="ECO:0000256" key="1">
    <source>
        <dbReference type="SAM" id="MobiDB-lite"/>
    </source>
</evidence>
<dbReference type="PANTHER" id="PTHR35826:SF1">
    <property type="entry name" value="PROTEIN ATP6V1FNB-LIKE"/>
    <property type="match status" value="1"/>
</dbReference>
<evidence type="ECO:0000313" key="4">
    <source>
        <dbReference type="Proteomes" id="UP001174909"/>
    </source>
</evidence>